<protein>
    <submittedName>
        <fullName evidence="4">GNAT family N-acetyltransferase</fullName>
    </submittedName>
</protein>
<dbReference type="Gene3D" id="3.40.630.30">
    <property type="match status" value="1"/>
</dbReference>
<dbReference type="InterPro" id="IPR050680">
    <property type="entry name" value="YpeA/RimI_acetyltransf"/>
</dbReference>
<dbReference type="PANTHER" id="PTHR43420:SF12">
    <property type="entry name" value="N-ACETYLTRANSFERASE DOMAIN-CONTAINING PROTEIN"/>
    <property type="match status" value="1"/>
</dbReference>
<dbReference type="Proteomes" id="UP000279446">
    <property type="component" value="Unassembled WGS sequence"/>
</dbReference>
<dbReference type="Pfam" id="PF00583">
    <property type="entry name" value="Acetyltransf_1"/>
    <property type="match status" value="1"/>
</dbReference>
<dbReference type="RefSeq" id="WP_127192945.1">
    <property type="nucleotide sequence ID" value="NZ_RZNY01000012.1"/>
</dbReference>
<dbReference type="PANTHER" id="PTHR43420">
    <property type="entry name" value="ACETYLTRANSFERASE"/>
    <property type="match status" value="1"/>
</dbReference>
<accession>A0A433Y7J1</accession>
<evidence type="ECO:0000259" key="3">
    <source>
        <dbReference type="PROSITE" id="PS51186"/>
    </source>
</evidence>
<reference evidence="4 5" key="1">
    <citation type="submission" date="2018-12" db="EMBL/GenBank/DDBJ databases">
        <authorList>
            <person name="Sun L."/>
            <person name="Chen Z."/>
        </authorList>
    </citation>
    <scope>NUCLEOTIDE SEQUENCE [LARGE SCALE GENOMIC DNA]</scope>
    <source>
        <strain evidence="4 5">DSM 15890</strain>
    </source>
</reference>
<dbReference type="InterPro" id="IPR016181">
    <property type="entry name" value="Acyl_CoA_acyltransferase"/>
</dbReference>
<dbReference type="CDD" id="cd04301">
    <property type="entry name" value="NAT_SF"/>
    <property type="match status" value="1"/>
</dbReference>
<dbReference type="SUPFAM" id="SSF55729">
    <property type="entry name" value="Acyl-CoA N-acyltransferases (Nat)"/>
    <property type="match status" value="1"/>
</dbReference>
<organism evidence="4 5">
    <name type="scientific">Paenibacillus anaericanus</name>
    <dbReference type="NCBI Taxonomy" id="170367"/>
    <lineage>
        <taxon>Bacteria</taxon>
        <taxon>Bacillati</taxon>
        <taxon>Bacillota</taxon>
        <taxon>Bacilli</taxon>
        <taxon>Bacillales</taxon>
        <taxon>Paenibacillaceae</taxon>
        <taxon>Paenibacillus</taxon>
    </lineage>
</organism>
<gene>
    <name evidence="4" type="ORF">EJP82_15375</name>
</gene>
<keyword evidence="1 4" id="KW-0808">Transferase</keyword>
<keyword evidence="2" id="KW-0012">Acyltransferase</keyword>
<dbReference type="EMBL" id="RZNY01000012">
    <property type="protein sequence ID" value="RUT45341.1"/>
    <property type="molecule type" value="Genomic_DNA"/>
</dbReference>
<dbReference type="AlphaFoldDB" id="A0A433Y7J1"/>
<evidence type="ECO:0000256" key="2">
    <source>
        <dbReference type="ARBA" id="ARBA00023315"/>
    </source>
</evidence>
<comment type="caution">
    <text evidence="4">The sequence shown here is derived from an EMBL/GenBank/DDBJ whole genome shotgun (WGS) entry which is preliminary data.</text>
</comment>
<feature type="domain" description="N-acetyltransferase" evidence="3">
    <location>
        <begin position="1"/>
        <end position="157"/>
    </location>
</feature>
<dbReference type="PROSITE" id="PS51186">
    <property type="entry name" value="GNAT"/>
    <property type="match status" value="1"/>
</dbReference>
<sequence length="199" mass="23274">MIIRDYVEQDETGWVRCRVISFLDCSYFDDIRREKETYEKSSICLVAEENGTIVGFIDVEYEESIGDVCYLKGGIGATIWHLGVLPEYRHLGVATKLLESIKERLLQIGINRIEVWTQDDELSNRWYIKQGFVMKEAYLNAYIKGLKEDDVIKKYLNLDSVGDIYGIRNINFEAPIERKSELLPLCYRLHEVRVYELTI</sequence>
<proteinExistence type="predicted"/>
<dbReference type="GO" id="GO:0016747">
    <property type="term" value="F:acyltransferase activity, transferring groups other than amino-acyl groups"/>
    <property type="evidence" value="ECO:0007669"/>
    <property type="project" value="InterPro"/>
</dbReference>
<evidence type="ECO:0000313" key="5">
    <source>
        <dbReference type="Proteomes" id="UP000279446"/>
    </source>
</evidence>
<dbReference type="InterPro" id="IPR000182">
    <property type="entry name" value="GNAT_dom"/>
</dbReference>
<evidence type="ECO:0000313" key="4">
    <source>
        <dbReference type="EMBL" id="RUT45341.1"/>
    </source>
</evidence>
<keyword evidence="5" id="KW-1185">Reference proteome</keyword>
<name>A0A433Y7J1_9BACL</name>
<dbReference type="OrthoDB" id="1821130at2"/>
<evidence type="ECO:0000256" key="1">
    <source>
        <dbReference type="ARBA" id="ARBA00022679"/>
    </source>
</evidence>